<evidence type="ECO:0000256" key="1">
    <source>
        <dbReference type="SAM" id="MobiDB-lite"/>
    </source>
</evidence>
<evidence type="ECO:0000313" key="2">
    <source>
        <dbReference type="EMBL" id="KAJ1144538.1"/>
    </source>
</evidence>
<accession>A0AAV7R1F1</accession>
<comment type="caution">
    <text evidence="2">The sequence shown here is derived from an EMBL/GenBank/DDBJ whole genome shotgun (WGS) entry which is preliminary data.</text>
</comment>
<reference evidence="2" key="1">
    <citation type="journal article" date="2022" name="bioRxiv">
        <title>Sequencing and chromosome-scale assembly of the giantPleurodeles waltlgenome.</title>
        <authorList>
            <person name="Brown T."/>
            <person name="Elewa A."/>
            <person name="Iarovenko S."/>
            <person name="Subramanian E."/>
            <person name="Araus A.J."/>
            <person name="Petzold A."/>
            <person name="Susuki M."/>
            <person name="Suzuki K.-i.T."/>
            <person name="Hayashi T."/>
            <person name="Toyoda A."/>
            <person name="Oliveira C."/>
            <person name="Osipova E."/>
            <person name="Leigh N.D."/>
            <person name="Simon A."/>
            <person name="Yun M.H."/>
        </authorList>
    </citation>
    <scope>NUCLEOTIDE SEQUENCE</scope>
    <source>
        <strain evidence="2">20211129_DDA</strain>
        <tissue evidence="2">Liver</tissue>
    </source>
</reference>
<protein>
    <submittedName>
        <fullName evidence="2">Uncharacterized protein</fullName>
    </submittedName>
</protein>
<feature type="region of interest" description="Disordered" evidence="1">
    <location>
        <begin position="1"/>
        <end position="63"/>
    </location>
</feature>
<keyword evidence="3" id="KW-1185">Reference proteome</keyword>
<dbReference type="EMBL" id="JANPWB010000010">
    <property type="protein sequence ID" value="KAJ1144538.1"/>
    <property type="molecule type" value="Genomic_DNA"/>
</dbReference>
<name>A0AAV7R1F1_PLEWA</name>
<gene>
    <name evidence="2" type="ORF">NDU88_010836</name>
</gene>
<proteinExistence type="predicted"/>
<sequence length="131" mass="13366">MPLPSLGAPGGPSPLPPIRHSSPGQRGPVLTQHSRSAPSGRGFIHSASYPPGCSSAATTGRARRDRRFGIGSAAGASPGRHFVFGDRTGAAQERGPLSLIAHRHRLPGVQGSQGLLGRRPLLGQTTLATGG</sequence>
<dbReference type="Proteomes" id="UP001066276">
    <property type="component" value="Chromosome 6"/>
</dbReference>
<organism evidence="2 3">
    <name type="scientific">Pleurodeles waltl</name>
    <name type="common">Iberian ribbed newt</name>
    <dbReference type="NCBI Taxonomy" id="8319"/>
    <lineage>
        <taxon>Eukaryota</taxon>
        <taxon>Metazoa</taxon>
        <taxon>Chordata</taxon>
        <taxon>Craniata</taxon>
        <taxon>Vertebrata</taxon>
        <taxon>Euteleostomi</taxon>
        <taxon>Amphibia</taxon>
        <taxon>Batrachia</taxon>
        <taxon>Caudata</taxon>
        <taxon>Salamandroidea</taxon>
        <taxon>Salamandridae</taxon>
        <taxon>Pleurodelinae</taxon>
        <taxon>Pleurodeles</taxon>
    </lineage>
</organism>
<evidence type="ECO:0000313" key="3">
    <source>
        <dbReference type="Proteomes" id="UP001066276"/>
    </source>
</evidence>
<dbReference type="AlphaFoldDB" id="A0AAV7R1F1"/>